<keyword evidence="1" id="KW-1133">Transmembrane helix</keyword>
<feature type="transmembrane region" description="Helical" evidence="1">
    <location>
        <begin position="24"/>
        <end position="46"/>
    </location>
</feature>
<keyword evidence="1" id="KW-0472">Membrane</keyword>
<keyword evidence="1" id="KW-0812">Transmembrane</keyword>
<reference evidence="3" key="1">
    <citation type="submission" date="2013-11" db="EMBL/GenBank/DDBJ databases">
        <authorList>
            <person name="Hoang H.T."/>
            <person name="Killian M.L."/>
            <person name="Madson D.M."/>
            <person name="Arruda P.H.E."/>
            <person name="Sun D."/>
            <person name="Schwartz K.J."/>
            <person name="Yoon K."/>
        </authorList>
    </citation>
    <scope>NUCLEOTIDE SEQUENCE [LARGE SCALE GENOMIC DNA]</scope>
    <source>
        <strain evidence="3">CDK2</strain>
    </source>
</reference>
<organism evidence="2 3">
    <name type="scientific">Halolamina pelagica</name>
    <dbReference type="NCBI Taxonomy" id="699431"/>
    <lineage>
        <taxon>Archaea</taxon>
        <taxon>Methanobacteriati</taxon>
        <taxon>Methanobacteriota</taxon>
        <taxon>Stenosarchaea group</taxon>
        <taxon>Halobacteria</taxon>
        <taxon>Halobacteriales</taxon>
        <taxon>Haloferacaceae</taxon>
    </lineage>
</organism>
<protein>
    <submittedName>
        <fullName evidence="2">Uncharacterized protein</fullName>
    </submittedName>
</protein>
<dbReference type="OrthoDB" id="116519at2157"/>
<accession>A0A0P7GNY1</accession>
<keyword evidence="3" id="KW-1185">Reference proteome</keyword>
<proteinExistence type="predicted"/>
<sequence length="79" mass="8239">MAGPRTPLLRPDRYFRAQDGKPPLAHAAAVVAVVTIGVAAGMAVLLDQFAAALDTPITVDNPAYPGDAFCEDGTFEQTP</sequence>
<evidence type="ECO:0000256" key="1">
    <source>
        <dbReference type="SAM" id="Phobius"/>
    </source>
</evidence>
<comment type="caution">
    <text evidence="2">The sequence shown here is derived from an EMBL/GenBank/DDBJ whole genome shotgun (WGS) entry which is preliminary data.</text>
</comment>
<dbReference type="STRING" id="699431.SY89_01104"/>
<dbReference type="Proteomes" id="UP000050535">
    <property type="component" value="Unassembled WGS sequence"/>
</dbReference>
<evidence type="ECO:0000313" key="2">
    <source>
        <dbReference type="EMBL" id="KPN30375.1"/>
    </source>
</evidence>
<evidence type="ECO:0000313" key="3">
    <source>
        <dbReference type="Proteomes" id="UP000050535"/>
    </source>
</evidence>
<dbReference type="AlphaFoldDB" id="A0A0P7GNY1"/>
<gene>
    <name evidence="2" type="ORF">SY89_01104</name>
</gene>
<name>A0A0P7GNY1_9EURY</name>
<dbReference type="EMBL" id="LGUC01000001">
    <property type="protein sequence ID" value="KPN30375.1"/>
    <property type="molecule type" value="Genomic_DNA"/>
</dbReference>
<dbReference type="RefSeq" id="WP_054583372.1">
    <property type="nucleotide sequence ID" value="NZ_LGUC01000001.1"/>
</dbReference>